<gene>
    <name evidence="1" type="ORF">AVEN_47039_1</name>
</gene>
<evidence type="ECO:0000313" key="2">
    <source>
        <dbReference type="Proteomes" id="UP000499080"/>
    </source>
</evidence>
<organism evidence="1 2">
    <name type="scientific">Araneus ventricosus</name>
    <name type="common">Orbweaver spider</name>
    <name type="synonym">Epeira ventricosa</name>
    <dbReference type="NCBI Taxonomy" id="182803"/>
    <lineage>
        <taxon>Eukaryota</taxon>
        <taxon>Metazoa</taxon>
        <taxon>Ecdysozoa</taxon>
        <taxon>Arthropoda</taxon>
        <taxon>Chelicerata</taxon>
        <taxon>Arachnida</taxon>
        <taxon>Araneae</taxon>
        <taxon>Araneomorphae</taxon>
        <taxon>Entelegynae</taxon>
        <taxon>Araneoidea</taxon>
        <taxon>Araneidae</taxon>
        <taxon>Araneus</taxon>
    </lineage>
</organism>
<reference evidence="1 2" key="1">
    <citation type="journal article" date="2019" name="Sci. Rep.">
        <title>Orb-weaving spider Araneus ventricosus genome elucidates the spidroin gene catalogue.</title>
        <authorList>
            <person name="Kono N."/>
            <person name="Nakamura H."/>
            <person name="Ohtoshi R."/>
            <person name="Moran D.A.P."/>
            <person name="Shinohara A."/>
            <person name="Yoshida Y."/>
            <person name="Fujiwara M."/>
            <person name="Mori M."/>
            <person name="Tomita M."/>
            <person name="Arakawa K."/>
        </authorList>
    </citation>
    <scope>NUCLEOTIDE SEQUENCE [LARGE SCALE GENOMIC DNA]</scope>
</reference>
<dbReference type="AlphaFoldDB" id="A0A4Y2EWZ3"/>
<dbReference type="OrthoDB" id="7422307at2759"/>
<sequence>MLPIEPSLLLGRIFSRRVLSNLTLTSLRQCPEEPVVNEIVSLAKSRGLEMDSNGIDDLVEEHSQELTIGKLMELHCASRQEVMEEKL</sequence>
<dbReference type="Proteomes" id="UP000499080">
    <property type="component" value="Unassembled WGS sequence"/>
</dbReference>
<accession>A0A4Y2EWZ3</accession>
<name>A0A4Y2EWZ3_ARAVE</name>
<proteinExistence type="predicted"/>
<dbReference type="EMBL" id="BGPR01000740">
    <property type="protein sequence ID" value="GBM33733.1"/>
    <property type="molecule type" value="Genomic_DNA"/>
</dbReference>
<evidence type="ECO:0000313" key="1">
    <source>
        <dbReference type="EMBL" id="GBM33733.1"/>
    </source>
</evidence>
<protein>
    <submittedName>
        <fullName evidence="1">Uncharacterized protein</fullName>
    </submittedName>
</protein>
<keyword evidence="2" id="KW-1185">Reference proteome</keyword>
<comment type="caution">
    <text evidence="1">The sequence shown here is derived from an EMBL/GenBank/DDBJ whole genome shotgun (WGS) entry which is preliminary data.</text>
</comment>